<sequence length="97" mass="11024">MERPRKDIDDSYYSQYCMTDEVTQQMRDMYMSLMESRMQALHKGQVATAEMIIGLYDTPPSWLWTTDEFNIVVGRPEDQAQASGAGAAEASAMEDDD</sequence>
<proteinExistence type="predicted"/>
<reference evidence="3" key="1">
    <citation type="journal article" date="2015" name="Proc. Natl. Acad. Sci. U.S.A.">
        <title>Genome sequencing of adzuki bean (Vigna angularis) provides insight into high starch and low fat accumulation and domestication.</title>
        <authorList>
            <person name="Yang K."/>
            <person name="Tian Z."/>
            <person name="Chen C."/>
            <person name="Luo L."/>
            <person name="Zhao B."/>
            <person name="Wang Z."/>
            <person name="Yu L."/>
            <person name="Li Y."/>
            <person name="Sun Y."/>
            <person name="Li W."/>
            <person name="Chen Y."/>
            <person name="Li Y."/>
            <person name="Zhang Y."/>
            <person name="Ai D."/>
            <person name="Zhao J."/>
            <person name="Shang C."/>
            <person name="Ma Y."/>
            <person name="Wu B."/>
            <person name="Wang M."/>
            <person name="Gao L."/>
            <person name="Sun D."/>
            <person name="Zhang P."/>
            <person name="Guo F."/>
            <person name="Wang W."/>
            <person name="Li Y."/>
            <person name="Wang J."/>
            <person name="Varshney R.K."/>
            <person name="Wang J."/>
            <person name="Ling H.Q."/>
            <person name="Wan P."/>
        </authorList>
    </citation>
    <scope>NUCLEOTIDE SEQUENCE</scope>
    <source>
        <strain evidence="3">cv. Jingnong 6</strain>
    </source>
</reference>
<dbReference type="EMBL" id="CM003371">
    <property type="protein sequence ID" value="KOM31353.1"/>
    <property type="molecule type" value="Genomic_DNA"/>
</dbReference>
<dbReference type="Gramene" id="KOM31353">
    <property type="protein sequence ID" value="KOM31353"/>
    <property type="gene ID" value="LR48_Vigan01g090800"/>
</dbReference>
<evidence type="ECO:0000313" key="2">
    <source>
        <dbReference type="EMBL" id="KOM31353.1"/>
    </source>
</evidence>
<gene>
    <name evidence="2" type="ORF">LR48_Vigan01g090800</name>
</gene>
<evidence type="ECO:0000256" key="1">
    <source>
        <dbReference type="SAM" id="MobiDB-lite"/>
    </source>
</evidence>
<evidence type="ECO:0000313" key="3">
    <source>
        <dbReference type="Proteomes" id="UP000053144"/>
    </source>
</evidence>
<feature type="region of interest" description="Disordered" evidence="1">
    <location>
        <begin position="75"/>
        <end position="97"/>
    </location>
</feature>
<accession>A0A0L9TL90</accession>
<dbReference type="Proteomes" id="UP000053144">
    <property type="component" value="Chromosome 1"/>
</dbReference>
<organism evidence="2 3">
    <name type="scientific">Phaseolus angularis</name>
    <name type="common">Azuki bean</name>
    <name type="synonym">Vigna angularis</name>
    <dbReference type="NCBI Taxonomy" id="3914"/>
    <lineage>
        <taxon>Eukaryota</taxon>
        <taxon>Viridiplantae</taxon>
        <taxon>Streptophyta</taxon>
        <taxon>Embryophyta</taxon>
        <taxon>Tracheophyta</taxon>
        <taxon>Spermatophyta</taxon>
        <taxon>Magnoliopsida</taxon>
        <taxon>eudicotyledons</taxon>
        <taxon>Gunneridae</taxon>
        <taxon>Pentapetalae</taxon>
        <taxon>rosids</taxon>
        <taxon>fabids</taxon>
        <taxon>Fabales</taxon>
        <taxon>Fabaceae</taxon>
        <taxon>Papilionoideae</taxon>
        <taxon>50 kb inversion clade</taxon>
        <taxon>NPAAA clade</taxon>
        <taxon>indigoferoid/millettioid clade</taxon>
        <taxon>Phaseoleae</taxon>
        <taxon>Vigna</taxon>
    </lineage>
</organism>
<protein>
    <submittedName>
        <fullName evidence="2">Uncharacterized protein</fullName>
    </submittedName>
</protein>
<feature type="compositionally biased region" description="Low complexity" evidence="1">
    <location>
        <begin position="79"/>
        <end position="91"/>
    </location>
</feature>
<name>A0A0L9TL90_PHAAN</name>
<dbReference type="AlphaFoldDB" id="A0A0L9TL90"/>